<feature type="domain" description="Neprosin PEP catalytic" evidence="1">
    <location>
        <begin position="1"/>
        <end position="225"/>
    </location>
</feature>
<dbReference type="OrthoDB" id="1858978at2759"/>
<dbReference type="PROSITE" id="PS52045">
    <property type="entry name" value="NEPROSIN_PEP_CD"/>
    <property type="match status" value="1"/>
</dbReference>
<proteinExistence type="predicted"/>
<dbReference type="PANTHER" id="PTHR31589:SF222">
    <property type="entry name" value="RRM DOMAIN-CONTAINING PROTEIN"/>
    <property type="match status" value="1"/>
</dbReference>
<evidence type="ECO:0000259" key="1">
    <source>
        <dbReference type="PROSITE" id="PS52045"/>
    </source>
</evidence>
<sequence>MKSPPDLYGAKATISVWKPEIEKGADEMSISQIWISSGRYITNNLNTIEVGWQSDGYNKTGCYNLRCGGFVQTNNNIVLGGSISPVSTFNGNQFEISVFVWKDRLHGNWWLSLGDDNTLVGYWPAEIFTTLADHAGLVQWGGEITNAQTFGRHTTTQMGSGRFPEEGFRKASYFRNLEIVDHNNSLLSIESIDTQVDDPKLYDLNNHFTDEWGSYFFYGGGPGSSRLHSGAVRSSLNSFYVYLCFGFLFIN</sequence>
<name>A0A9W3BUM6_RAPSA</name>
<dbReference type="GeneID" id="130495515"/>
<reference evidence="3" key="2">
    <citation type="submission" date="2025-08" db="UniProtKB">
        <authorList>
            <consortium name="RefSeq"/>
        </authorList>
    </citation>
    <scope>IDENTIFICATION</scope>
    <source>
        <tissue evidence="3">Leaf</tissue>
    </source>
</reference>
<dbReference type="InterPro" id="IPR053168">
    <property type="entry name" value="Glutamic_endopeptidase"/>
</dbReference>
<dbReference type="Pfam" id="PF03080">
    <property type="entry name" value="Neprosin"/>
    <property type="match status" value="1"/>
</dbReference>
<evidence type="ECO:0000313" key="3">
    <source>
        <dbReference type="RefSeq" id="XP_056842896.1"/>
    </source>
</evidence>
<dbReference type="KEGG" id="rsz:130495515"/>
<evidence type="ECO:0000313" key="2">
    <source>
        <dbReference type="Proteomes" id="UP000504610"/>
    </source>
</evidence>
<gene>
    <name evidence="3" type="primary">LOC130495515</name>
</gene>
<organism evidence="2 3">
    <name type="scientific">Raphanus sativus</name>
    <name type="common">Radish</name>
    <name type="synonym">Raphanus raphanistrum var. sativus</name>
    <dbReference type="NCBI Taxonomy" id="3726"/>
    <lineage>
        <taxon>Eukaryota</taxon>
        <taxon>Viridiplantae</taxon>
        <taxon>Streptophyta</taxon>
        <taxon>Embryophyta</taxon>
        <taxon>Tracheophyta</taxon>
        <taxon>Spermatophyta</taxon>
        <taxon>Magnoliopsida</taxon>
        <taxon>eudicotyledons</taxon>
        <taxon>Gunneridae</taxon>
        <taxon>Pentapetalae</taxon>
        <taxon>rosids</taxon>
        <taxon>malvids</taxon>
        <taxon>Brassicales</taxon>
        <taxon>Brassicaceae</taxon>
        <taxon>Brassiceae</taxon>
        <taxon>Raphanus</taxon>
    </lineage>
</organism>
<dbReference type="AlphaFoldDB" id="A0A9W3BUM6"/>
<dbReference type="InterPro" id="IPR004314">
    <property type="entry name" value="Neprosin"/>
</dbReference>
<dbReference type="RefSeq" id="XP_056842896.1">
    <property type="nucleotide sequence ID" value="XM_056986916.1"/>
</dbReference>
<keyword evidence="2" id="KW-1185">Reference proteome</keyword>
<reference evidence="2" key="1">
    <citation type="journal article" date="2019" name="Database">
        <title>The radish genome database (RadishGD): an integrated information resource for radish genomics.</title>
        <authorList>
            <person name="Yu H.J."/>
            <person name="Baek S."/>
            <person name="Lee Y.J."/>
            <person name="Cho A."/>
            <person name="Mun J.H."/>
        </authorList>
    </citation>
    <scope>NUCLEOTIDE SEQUENCE [LARGE SCALE GENOMIC DNA]</scope>
    <source>
        <strain evidence="2">cv. WK10039</strain>
    </source>
</reference>
<accession>A0A9W3BUM6</accession>
<protein>
    <submittedName>
        <fullName evidence="3">Uncharacterized protein LOC130495515</fullName>
    </submittedName>
</protein>
<dbReference type="Proteomes" id="UP000504610">
    <property type="component" value="Chromosome 6"/>
</dbReference>
<dbReference type="PANTHER" id="PTHR31589">
    <property type="entry name" value="PROTEIN, PUTATIVE (DUF239)-RELATED-RELATED"/>
    <property type="match status" value="1"/>
</dbReference>